<dbReference type="EMBL" id="FJ846508">
    <property type="protein sequence ID" value="ACO58995.1"/>
    <property type="molecule type" value="Genomic_DNA"/>
</dbReference>
<sequence>ATMKWVESIFLIFLLNFTESRTLHRNEYGI</sequence>
<organism evidence="1">
    <name type="scientific">Macaca fascicularis</name>
    <name type="common">Crab-eating macaque</name>
    <name type="synonym">Cynomolgus monkey</name>
    <dbReference type="NCBI Taxonomy" id="9541"/>
    <lineage>
        <taxon>Eukaryota</taxon>
        <taxon>Metazoa</taxon>
        <taxon>Chordata</taxon>
        <taxon>Craniata</taxon>
        <taxon>Vertebrata</taxon>
        <taxon>Euteleostomi</taxon>
        <taxon>Mammalia</taxon>
        <taxon>Eutheria</taxon>
        <taxon>Euarchontoglires</taxon>
        <taxon>Primates</taxon>
        <taxon>Haplorrhini</taxon>
        <taxon>Catarrhini</taxon>
        <taxon>Cercopithecidae</taxon>
        <taxon>Cercopithecinae</taxon>
        <taxon>Macaca</taxon>
    </lineage>
</organism>
<dbReference type="AlphaFoldDB" id="C1KJT6"/>
<dbReference type="EMBL" id="FJ846507">
    <property type="protein sequence ID" value="ACO58994.1"/>
    <property type="molecule type" value="Genomic_DNA"/>
</dbReference>
<feature type="non-terminal residue" evidence="1">
    <location>
        <position position="30"/>
    </location>
</feature>
<evidence type="ECO:0000313" key="1">
    <source>
        <dbReference type="EMBL" id="ACO58994.1"/>
    </source>
</evidence>
<gene>
    <name evidence="1" type="primary">AFP</name>
</gene>
<reference evidence="1" key="1">
    <citation type="journal article" date="2009" name="Mol. Ecol.">
        <title>Divergence population genetic analysis of hybridization between rhesus and cynomolgus macaques.</title>
        <authorList>
            <person name="Stevison L.S."/>
            <person name="Kohn M.H."/>
        </authorList>
    </citation>
    <scope>NUCLEOTIDE SEQUENCE</scope>
    <source>
        <strain evidence="1">ULL10</strain>
    </source>
</reference>
<name>C1KJT6_MACFA</name>
<accession>C1KJT6</accession>
<protein>
    <submittedName>
        <fullName evidence="1">Alpha-fetoprotein</fullName>
    </submittedName>
</protein>
<proteinExistence type="predicted"/>
<feature type="non-terminal residue" evidence="1">
    <location>
        <position position="1"/>
    </location>
</feature>